<keyword evidence="3" id="KW-0489">Methyltransferase</keyword>
<dbReference type="PROSITE" id="PS51562">
    <property type="entry name" value="RNA_CAP0_MT"/>
    <property type="match status" value="1"/>
</dbReference>
<dbReference type="InterPro" id="IPR029063">
    <property type="entry name" value="SAM-dependent_MTases_sf"/>
</dbReference>
<evidence type="ECO:0000256" key="4">
    <source>
        <dbReference type="ARBA" id="ARBA00022679"/>
    </source>
</evidence>
<keyword evidence="7" id="KW-0507">mRNA processing</keyword>
<evidence type="ECO:0000256" key="1">
    <source>
        <dbReference type="ARBA" id="ARBA00003378"/>
    </source>
</evidence>
<evidence type="ECO:0000256" key="2">
    <source>
        <dbReference type="ARBA" id="ARBA00011926"/>
    </source>
</evidence>
<dbReference type="GO" id="GO:0004482">
    <property type="term" value="F:mRNA 5'-cap (guanine-N7-)-methyltransferase activity"/>
    <property type="evidence" value="ECO:0007669"/>
    <property type="project" value="UniProtKB-EC"/>
</dbReference>
<dbReference type="OrthoDB" id="10248867at2759"/>
<comment type="function">
    <text evidence="1">Responsible for methylating the 5'-cap structure of mRNAs.</text>
</comment>
<evidence type="ECO:0000259" key="13">
    <source>
        <dbReference type="PROSITE" id="PS51562"/>
    </source>
</evidence>
<keyword evidence="6" id="KW-0694">RNA-binding</keyword>
<evidence type="ECO:0000256" key="9">
    <source>
        <dbReference type="ARBA" id="ARBA00033387"/>
    </source>
</evidence>
<protein>
    <recommendedName>
        <fullName evidence="11">mRNA cap guanine-N(7) methyltransferase</fullName>
        <ecNumber evidence="2">2.1.1.56</ecNumber>
    </recommendedName>
    <alternativeName>
        <fullName evidence="8">mRNA (guanine-N(7))-methyltransferase</fullName>
    </alternativeName>
    <alternativeName>
        <fullName evidence="9">mRNA cap methyltransferase</fullName>
    </alternativeName>
</protein>
<accession>A0A0D6EIW3</accession>
<evidence type="ECO:0000313" key="14">
    <source>
        <dbReference type="EMBL" id="CEQ39841.1"/>
    </source>
</evidence>
<feature type="region of interest" description="Disordered" evidence="12">
    <location>
        <begin position="47"/>
        <end position="95"/>
    </location>
</feature>
<dbReference type="AlphaFoldDB" id="A0A0D6EIW3"/>
<keyword evidence="7" id="KW-0506">mRNA capping</keyword>
<dbReference type="EC" id="2.1.1.56" evidence="2"/>
<evidence type="ECO:0000256" key="12">
    <source>
        <dbReference type="SAM" id="MobiDB-lite"/>
    </source>
</evidence>
<dbReference type="Pfam" id="PF03291">
    <property type="entry name" value="mRNA_G-N7_MeTrfase"/>
    <property type="match status" value="2"/>
</dbReference>
<dbReference type="PANTHER" id="PTHR12189:SF2">
    <property type="entry name" value="MRNA CAP GUANINE-N7 METHYLTRANSFERASE"/>
    <property type="match status" value="1"/>
</dbReference>
<reference evidence="15" key="1">
    <citation type="submission" date="2015-02" db="EMBL/GenBank/DDBJ databases">
        <authorList>
            <person name="Gon?alves P."/>
        </authorList>
    </citation>
    <scope>NUCLEOTIDE SEQUENCE [LARGE SCALE GENOMIC DNA]</scope>
</reference>
<proteinExistence type="predicted"/>
<dbReference type="EMBL" id="CENE01000004">
    <property type="protein sequence ID" value="CEQ39841.1"/>
    <property type="molecule type" value="Genomic_DNA"/>
</dbReference>
<keyword evidence="5" id="KW-0949">S-adenosyl-L-methionine</keyword>
<dbReference type="SUPFAM" id="SSF53335">
    <property type="entry name" value="S-adenosyl-L-methionine-dependent methyltransferases"/>
    <property type="match status" value="1"/>
</dbReference>
<dbReference type="InterPro" id="IPR039753">
    <property type="entry name" value="RG7MT1"/>
</dbReference>
<evidence type="ECO:0000256" key="11">
    <source>
        <dbReference type="ARBA" id="ARBA00049739"/>
    </source>
</evidence>
<dbReference type="GO" id="GO:0005634">
    <property type="term" value="C:nucleus"/>
    <property type="evidence" value="ECO:0007669"/>
    <property type="project" value="TreeGrafter"/>
</dbReference>
<dbReference type="Proteomes" id="UP000243876">
    <property type="component" value="Unassembled WGS sequence"/>
</dbReference>
<dbReference type="CDD" id="cd02440">
    <property type="entry name" value="AdoMet_MTases"/>
    <property type="match status" value="1"/>
</dbReference>
<evidence type="ECO:0000256" key="10">
    <source>
        <dbReference type="ARBA" id="ARBA00044712"/>
    </source>
</evidence>
<name>A0A0D6EIW3_SPOSA</name>
<dbReference type="GO" id="GO:0003723">
    <property type="term" value="F:RNA binding"/>
    <property type="evidence" value="ECO:0007669"/>
    <property type="project" value="UniProtKB-KW"/>
</dbReference>
<sequence length="468" mass="52235">MSLQHLLSPDDSARPPPRPYAPTRRVTPAQSVLVPISRVELVQCQTSVNPLRSRPPPPSLPLPPSTLPPRPASLPPKPSAEPRLEGVNGRKRPYEERDTGVFKRQRGNEDTRVVANHCASRPPLSSPALSFSAAELTASHADNARPNIDRETRRESPIIGLKSFNNWIKSVLIAKHGRREGDTGPKVKVLDLGCGKGGDLQKWMKAGTDEYVGVDLAAVSVEQARQRWETMRGARFAAHFYTLDCFEDPIEDVLPPQDVARPFDIVSMQFCMHYAFESEHKARRMLENVSKYLKPGGVFLGTIPDASNLLDKLASVPEESEVLAFGNSVYGVKFDQRERMQGGTTPFGHRYTFFLQDAVEEVPEYVVYWDEFVECVVPCLPSSASRTAHPRLPPSRGARARPRLAAEYGLEPSFVAPFEQIFAEESDDPQFAQLLTRMRVVDEEGNAEMNEDQLEAAMLYLGFAFVKR</sequence>
<evidence type="ECO:0000256" key="8">
    <source>
        <dbReference type="ARBA" id="ARBA00032772"/>
    </source>
</evidence>
<dbReference type="Gene3D" id="3.40.50.150">
    <property type="entry name" value="Vaccinia Virus protein VP39"/>
    <property type="match status" value="2"/>
</dbReference>
<keyword evidence="4" id="KW-0808">Transferase</keyword>
<feature type="region of interest" description="Disordered" evidence="12">
    <location>
        <begin position="1"/>
        <end position="31"/>
    </location>
</feature>
<evidence type="ECO:0000256" key="7">
    <source>
        <dbReference type="ARBA" id="ARBA00023042"/>
    </source>
</evidence>
<gene>
    <name evidence="14" type="primary">SPOSA6832_01416</name>
</gene>
<keyword evidence="15" id="KW-1185">Reference proteome</keyword>
<comment type="catalytic activity">
    <reaction evidence="10">
        <text>a 5'-end (5'-triphosphoguanosine)-ribonucleoside in mRNA + S-adenosyl-L-methionine = a 5'-end (N(7)-methyl 5'-triphosphoguanosine)-ribonucleoside in mRNA + S-adenosyl-L-homocysteine</text>
        <dbReference type="Rhea" id="RHEA:67008"/>
        <dbReference type="Rhea" id="RHEA-COMP:17166"/>
        <dbReference type="Rhea" id="RHEA-COMP:17167"/>
        <dbReference type="ChEBI" id="CHEBI:57856"/>
        <dbReference type="ChEBI" id="CHEBI:59789"/>
        <dbReference type="ChEBI" id="CHEBI:156461"/>
        <dbReference type="ChEBI" id="CHEBI:167617"/>
        <dbReference type="EC" id="2.1.1.56"/>
    </reaction>
</comment>
<evidence type="ECO:0000313" key="15">
    <source>
        <dbReference type="Proteomes" id="UP000243876"/>
    </source>
</evidence>
<feature type="domain" description="MRNA cap 0 methyltransferase" evidence="13">
    <location>
        <begin position="156"/>
        <end position="468"/>
    </location>
</feature>
<dbReference type="InterPro" id="IPR004971">
    <property type="entry name" value="mRNA_G-N7_MeTrfase_dom"/>
</dbReference>
<organism evidence="14 15">
    <name type="scientific">Sporidiobolus salmonicolor</name>
    <name type="common">Yeast-like fungus</name>
    <name type="synonym">Sporobolomyces salmonicolor</name>
    <dbReference type="NCBI Taxonomy" id="5005"/>
    <lineage>
        <taxon>Eukaryota</taxon>
        <taxon>Fungi</taxon>
        <taxon>Dikarya</taxon>
        <taxon>Basidiomycota</taxon>
        <taxon>Pucciniomycotina</taxon>
        <taxon>Microbotryomycetes</taxon>
        <taxon>Sporidiobolales</taxon>
        <taxon>Sporidiobolaceae</taxon>
        <taxon>Sporobolomyces</taxon>
    </lineage>
</organism>
<evidence type="ECO:0000256" key="6">
    <source>
        <dbReference type="ARBA" id="ARBA00022884"/>
    </source>
</evidence>
<evidence type="ECO:0000256" key="5">
    <source>
        <dbReference type="ARBA" id="ARBA00022691"/>
    </source>
</evidence>
<dbReference type="PANTHER" id="PTHR12189">
    <property type="entry name" value="MRNA GUANINE-7- METHYLTRANSFERASE"/>
    <property type="match status" value="1"/>
</dbReference>
<evidence type="ECO:0000256" key="3">
    <source>
        <dbReference type="ARBA" id="ARBA00022603"/>
    </source>
</evidence>
<feature type="compositionally biased region" description="Pro residues" evidence="12">
    <location>
        <begin position="53"/>
        <end position="79"/>
    </location>
</feature>